<dbReference type="InterPro" id="IPR010634">
    <property type="entry name" value="DUF1223"/>
</dbReference>
<dbReference type="AlphaFoldDB" id="A0A2U2C901"/>
<dbReference type="EMBL" id="QEYD01000007">
    <property type="protein sequence ID" value="PWE28366.1"/>
    <property type="molecule type" value="Genomic_DNA"/>
</dbReference>
<feature type="compositionally biased region" description="Low complexity" evidence="1">
    <location>
        <begin position="82"/>
        <end position="111"/>
    </location>
</feature>
<keyword evidence="3" id="KW-1185">Reference proteome</keyword>
<dbReference type="InterPro" id="IPR036249">
    <property type="entry name" value="Thioredoxin-like_sf"/>
</dbReference>
<dbReference type="Proteomes" id="UP000244940">
    <property type="component" value="Unassembled WGS sequence"/>
</dbReference>
<evidence type="ECO:0000313" key="2">
    <source>
        <dbReference type="EMBL" id="PWE28366.1"/>
    </source>
</evidence>
<reference evidence="2 3" key="1">
    <citation type="submission" date="2018-05" db="EMBL/GenBank/DDBJ databases">
        <title>Pararhodobacter marina sp. nov., isolated from deep-sea water of the Indian Ocean.</title>
        <authorList>
            <person name="Lai Q.Sr."/>
            <person name="Liu X."/>
            <person name="Shao Z."/>
        </authorList>
    </citation>
    <scope>NUCLEOTIDE SEQUENCE [LARGE SCALE GENOMIC DNA]</scope>
    <source>
        <strain evidence="2 3">CIC4N-9</strain>
    </source>
</reference>
<name>A0A2U2C901_9RHOB</name>
<dbReference type="SUPFAM" id="SSF52833">
    <property type="entry name" value="Thioredoxin-like"/>
    <property type="match status" value="1"/>
</dbReference>
<dbReference type="Pfam" id="PF06764">
    <property type="entry name" value="DUF1223"/>
    <property type="match status" value="1"/>
</dbReference>
<gene>
    <name evidence="2" type="ORF">C4N9_13125</name>
</gene>
<protein>
    <submittedName>
        <fullName evidence="2">Uncharacterized protein</fullName>
    </submittedName>
</protein>
<proteinExistence type="predicted"/>
<evidence type="ECO:0000313" key="3">
    <source>
        <dbReference type="Proteomes" id="UP000244940"/>
    </source>
</evidence>
<evidence type="ECO:0000256" key="1">
    <source>
        <dbReference type="SAM" id="MobiDB-lite"/>
    </source>
</evidence>
<comment type="caution">
    <text evidence="2">The sequence shown here is derived from an EMBL/GenBank/DDBJ whole genome shotgun (WGS) entry which is preliminary data.</text>
</comment>
<dbReference type="OrthoDB" id="9808254at2"/>
<feature type="region of interest" description="Disordered" evidence="1">
    <location>
        <begin position="67"/>
        <end position="116"/>
    </location>
</feature>
<sequence>MEVMDTIATQRERMAEVELELVRNDGALEIRAEPTENAAPQIAMASRRSAISGMATNSVVGTLSMSRRAQADRAESADDTAGEVAADAAGAAPESAASAAAAAPQSETPRASTGITRAGTGPFLLQLIRYRPVETVDIHAGENAGRTMRYANIVTSWEPLGSWDMMTPLRFTVDLPGDEPAVVIIQEAGQGEIVAAARLR</sequence>
<accession>A0A2U2C901</accession>
<organism evidence="2 3">
    <name type="scientific">Pararhodobacter marinus</name>
    <dbReference type="NCBI Taxonomy" id="2184063"/>
    <lineage>
        <taxon>Bacteria</taxon>
        <taxon>Pseudomonadati</taxon>
        <taxon>Pseudomonadota</taxon>
        <taxon>Alphaproteobacteria</taxon>
        <taxon>Rhodobacterales</taxon>
        <taxon>Paracoccaceae</taxon>
        <taxon>Pararhodobacter</taxon>
    </lineage>
</organism>